<dbReference type="Pfam" id="PF00386">
    <property type="entry name" value="C1q"/>
    <property type="match status" value="1"/>
</dbReference>
<protein>
    <recommendedName>
        <fullName evidence="6">C1q domain-containing protein</fullName>
    </recommendedName>
</protein>
<dbReference type="GO" id="GO:0005576">
    <property type="term" value="C:extracellular region"/>
    <property type="evidence" value="ECO:0007669"/>
    <property type="project" value="UniProtKB-SubCell"/>
</dbReference>
<dbReference type="InterPro" id="IPR001073">
    <property type="entry name" value="C1q_dom"/>
</dbReference>
<feature type="chain" id="PRO_5026953855" description="C1q domain-containing protein" evidence="5">
    <location>
        <begin position="22"/>
        <end position="275"/>
    </location>
</feature>
<evidence type="ECO:0000256" key="3">
    <source>
        <dbReference type="ARBA" id="ARBA00022729"/>
    </source>
</evidence>
<accession>A0A6J8DHR8</accession>
<dbReference type="EMBL" id="CACVKT020007353">
    <property type="protein sequence ID" value="CAC5407131.1"/>
    <property type="molecule type" value="Genomic_DNA"/>
</dbReference>
<keyword evidence="3 5" id="KW-0732">Signal</keyword>
<sequence length="275" mass="30853">MYKFLILLVGVLISIISFSDAESTDKEIVAILRRLENVESKVKTLEAENELLRDENIHIKLILKEYLLVHDRTDEVRDNTVNFLPSNDNKNNTKISKGNGAKKEISNYYRKQFVSKETKRTSIIKRLLIDTPTSTTPPLKVAFAAGLSKTISSLGSHQAIEYDEVITNEGNAYDARHGHFIAPMKGMYLIAATITAAEGKYVALELVKNGQRTAIMYADSRSAGHYSSQSRTLPYVLEQGDMVWLRTYPGYSGHELDGSTNSFYNCFAAVLIFPM</sequence>
<dbReference type="InterPro" id="IPR050822">
    <property type="entry name" value="Cerebellin_Synaptic_Org"/>
</dbReference>
<evidence type="ECO:0000256" key="1">
    <source>
        <dbReference type="ARBA" id="ARBA00004613"/>
    </source>
</evidence>
<evidence type="ECO:0000256" key="2">
    <source>
        <dbReference type="ARBA" id="ARBA00022525"/>
    </source>
</evidence>
<name>A0A6J8DHR8_MYTCO</name>
<organism evidence="7 8">
    <name type="scientific">Mytilus coruscus</name>
    <name type="common">Sea mussel</name>
    <dbReference type="NCBI Taxonomy" id="42192"/>
    <lineage>
        <taxon>Eukaryota</taxon>
        <taxon>Metazoa</taxon>
        <taxon>Spiralia</taxon>
        <taxon>Lophotrochozoa</taxon>
        <taxon>Mollusca</taxon>
        <taxon>Bivalvia</taxon>
        <taxon>Autobranchia</taxon>
        <taxon>Pteriomorphia</taxon>
        <taxon>Mytilida</taxon>
        <taxon>Mytiloidea</taxon>
        <taxon>Mytilidae</taxon>
        <taxon>Mytilinae</taxon>
        <taxon>Mytilus</taxon>
    </lineage>
</organism>
<feature type="coiled-coil region" evidence="4">
    <location>
        <begin position="21"/>
        <end position="55"/>
    </location>
</feature>
<dbReference type="InterPro" id="IPR008983">
    <property type="entry name" value="Tumour_necrosis_fac-like_dom"/>
</dbReference>
<evidence type="ECO:0000256" key="5">
    <source>
        <dbReference type="SAM" id="SignalP"/>
    </source>
</evidence>
<keyword evidence="8" id="KW-1185">Reference proteome</keyword>
<feature type="signal peptide" evidence="5">
    <location>
        <begin position="1"/>
        <end position="21"/>
    </location>
</feature>
<dbReference type="Proteomes" id="UP000507470">
    <property type="component" value="Unassembled WGS sequence"/>
</dbReference>
<dbReference type="SMART" id="SM00110">
    <property type="entry name" value="C1Q"/>
    <property type="match status" value="1"/>
</dbReference>
<keyword evidence="4" id="KW-0175">Coiled coil</keyword>
<gene>
    <name evidence="7" type="ORF">MCOR_40636</name>
</gene>
<keyword evidence="2" id="KW-0964">Secreted</keyword>
<dbReference type="AlphaFoldDB" id="A0A6J8DHR8"/>
<dbReference type="OrthoDB" id="6146865at2759"/>
<evidence type="ECO:0000313" key="7">
    <source>
        <dbReference type="EMBL" id="CAC5407131.1"/>
    </source>
</evidence>
<evidence type="ECO:0000259" key="6">
    <source>
        <dbReference type="PROSITE" id="PS50871"/>
    </source>
</evidence>
<proteinExistence type="predicted"/>
<dbReference type="PROSITE" id="PS50871">
    <property type="entry name" value="C1Q"/>
    <property type="match status" value="1"/>
</dbReference>
<dbReference type="PANTHER" id="PTHR22923">
    <property type="entry name" value="CEREBELLIN-RELATED"/>
    <property type="match status" value="1"/>
</dbReference>
<evidence type="ECO:0000313" key="8">
    <source>
        <dbReference type="Proteomes" id="UP000507470"/>
    </source>
</evidence>
<dbReference type="PANTHER" id="PTHR22923:SF116">
    <property type="entry name" value="C1Q DOMAIN-CONTAINING PROTEIN"/>
    <property type="match status" value="1"/>
</dbReference>
<dbReference type="SUPFAM" id="SSF49842">
    <property type="entry name" value="TNF-like"/>
    <property type="match status" value="1"/>
</dbReference>
<feature type="domain" description="C1q" evidence="6">
    <location>
        <begin position="136"/>
        <end position="275"/>
    </location>
</feature>
<dbReference type="PRINTS" id="PR00007">
    <property type="entry name" value="COMPLEMNTC1Q"/>
</dbReference>
<evidence type="ECO:0000256" key="4">
    <source>
        <dbReference type="SAM" id="Coils"/>
    </source>
</evidence>
<comment type="subcellular location">
    <subcellularLocation>
        <location evidence="1">Secreted</location>
    </subcellularLocation>
</comment>
<reference evidence="7 8" key="1">
    <citation type="submission" date="2020-06" db="EMBL/GenBank/DDBJ databases">
        <authorList>
            <person name="Li R."/>
            <person name="Bekaert M."/>
        </authorList>
    </citation>
    <scope>NUCLEOTIDE SEQUENCE [LARGE SCALE GENOMIC DNA]</scope>
    <source>
        <strain evidence="8">wild</strain>
    </source>
</reference>
<dbReference type="Gene3D" id="2.60.120.40">
    <property type="match status" value="1"/>
</dbReference>